<sequence length="225" mass="25466">MKKIPLTLCLFLLPVWVLAQQRFDYPIKPGTDNWKALKSHKERVDASQIPPDIAGKLSTAALLEAVLDYPLSMDLFFFNTLQDGVDMLKTNFAAFPELLSRKDLVAVSVERYAQLRMDSVTSLEGKYNRAIFSFKVSFLEMILAQPEVTNKIDAARKRSVLQALVTKYEQKERLTDFFGELNLGSSAWAAYRISRRSDDSALNKGAFIPPSVSKNVILQTRKQIN</sequence>
<evidence type="ECO:0000256" key="1">
    <source>
        <dbReference type="SAM" id="SignalP"/>
    </source>
</evidence>
<dbReference type="EMBL" id="FSRA01000001">
    <property type="protein sequence ID" value="SIN75368.1"/>
    <property type="molecule type" value="Genomic_DNA"/>
</dbReference>
<proteinExistence type="predicted"/>
<feature type="signal peptide" evidence="1">
    <location>
        <begin position="1"/>
        <end position="19"/>
    </location>
</feature>
<evidence type="ECO:0000313" key="3">
    <source>
        <dbReference type="Proteomes" id="UP000185003"/>
    </source>
</evidence>
<dbReference type="OrthoDB" id="883074at2"/>
<dbReference type="Proteomes" id="UP000185003">
    <property type="component" value="Unassembled WGS sequence"/>
</dbReference>
<dbReference type="RefSeq" id="WP_074238313.1">
    <property type="nucleotide sequence ID" value="NZ_FSRA01000001.1"/>
</dbReference>
<evidence type="ECO:0000313" key="2">
    <source>
        <dbReference type="EMBL" id="SIN75368.1"/>
    </source>
</evidence>
<reference evidence="2 3" key="1">
    <citation type="submission" date="2016-11" db="EMBL/GenBank/DDBJ databases">
        <authorList>
            <person name="Jaros S."/>
            <person name="Januszkiewicz K."/>
            <person name="Wedrychowicz H."/>
        </authorList>
    </citation>
    <scope>NUCLEOTIDE SEQUENCE [LARGE SCALE GENOMIC DNA]</scope>
    <source>
        <strain evidence="2 3">DSM 24787</strain>
    </source>
</reference>
<feature type="chain" id="PRO_5012748923" evidence="1">
    <location>
        <begin position="20"/>
        <end position="225"/>
    </location>
</feature>
<protein>
    <submittedName>
        <fullName evidence="2">Uncharacterized protein</fullName>
    </submittedName>
</protein>
<keyword evidence="3" id="KW-1185">Reference proteome</keyword>
<gene>
    <name evidence="2" type="ORF">SAMN04488055_1147</name>
</gene>
<name>A0A1N6DX47_9BACT</name>
<dbReference type="AlphaFoldDB" id="A0A1N6DX47"/>
<organism evidence="2 3">
    <name type="scientific">Chitinophaga niabensis</name>
    <dbReference type="NCBI Taxonomy" id="536979"/>
    <lineage>
        <taxon>Bacteria</taxon>
        <taxon>Pseudomonadati</taxon>
        <taxon>Bacteroidota</taxon>
        <taxon>Chitinophagia</taxon>
        <taxon>Chitinophagales</taxon>
        <taxon>Chitinophagaceae</taxon>
        <taxon>Chitinophaga</taxon>
    </lineage>
</organism>
<keyword evidence="1" id="KW-0732">Signal</keyword>
<accession>A0A1N6DX47</accession>
<dbReference type="STRING" id="536979.SAMN04488055_1147"/>